<feature type="transmembrane region" description="Helical" evidence="1">
    <location>
        <begin position="73"/>
        <end position="96"/>
    </location>
</feature>
<evidence type="ECO:0000256" key="1">
    <source>
        <dbReference type="SAM" id="Phobius"/>
    </source>
</evidence>
<protein>
    <submittedName>
        <fullName evidence="2">Uncharacterized protein</fullName>
    </submittedName>
</protein>
<gene>
    <name evidence="2" type="ORF">RE474_09725</name>
</gene>
<dbReference type="Proteomes" id="UP001182908">
    <property type="component" value="Chromosome"/>
</dbReference>
<feature type="transmembrane region" description="Helical" evidence="1">
    <location>
        <begin position="36"/>
        <end position="61"/>
    </location>
</feature>
<keyword evidence="1" id="KW-0472">Membrane</keyword>
<keyword evidence="1" id="KW-0812">Transmembrane</keyword>
<feature type="transmembrane region" description="Helical" evidence="1">
    <location>
        <begin position="149"/>
        <end position="172"/>
    </location>
</feature>
<reference evidence="2 3" key="1">
    <citation type="submission" date="2023-08" db="EMBL/GenBank/DDBJ databases">
        <title>Methanolobus mangrovi sp. nov. and Methanolobus sediminis sp. nov, two novel methylotrophic methanogens isolated from mangrove sediments in China.</title>
        <authorList>
            <person name="Zhou J."/>
        </authorList>
    </citation>
    <scope>NUCLEOTIDE SEQUENCE [LARGE SCALE GENOMIC DNA]</scope>
    <source>
        <strain evidence="2 3">FTZ6</strain>
    </source>
</reference>
<keyword evidence="3" id="KW-1185">Reference proteome</keyword>
<evidence type="ECO:0000313" key="2">
    <source>
        <dbReference type="EMBL" id="WMW24368.1"/>
    </source>
</evidence>
<dbReference type="KEGG" id="mseb:RE474_09725"/>
<evidence type="ECO:0000313" key="3">
    <source>
        <dbReference type="Proteomes" id="UP001182908"/>
    </source>
</evidence>
<dbReference type="AlphaFoldDB" id="A0AA51UIU2"/>
<feature type="transmembrane region" description="Helical" evidence="1">
    <location>
        <begin position="193"/>
        <end position="212"/>
    </location>
</feature>
<name>A0AA51UIU2_9EURY</name>
<dbReference type="RefSeq" id="WP_309310181.1">
    <property type="nucleotide sequence ID" value="NZ_CP133592.1"/>
</dbReference>
<feature type="transmembrane region" description="Helical" evidence="1">
    <location>
        <begin position="119"/>
        <end position="137"/>
    </location>
</feature>
<feature type="transmembrane region" description="Helical" evidence="1">
    <location>
        <begin position="5"/>
        <end position="24"/>
    </location>
</feature>
<sequence>MNSEILFSCSVFGYVIFFIFFYNSKYWKDFSEIDKVAISLVSGFACFYFIIFPISTFLVAFDSITNFTTEDKILNTVVNVAVYRIGFFAFGAYLLASRKKLNVALIESTKFHLDFYKDLFKLFSLFLSATVLSFIISHTSVSYSVYFKYLHTQTLVSALAVLCLLAFFENFFLAKVDNSEYEFKLNTVKKIKLLKVATVGVLFVVVTTFSLMPSVNNENWKTDIVLENFPVEHNLSFITADKIIYQYYTVNSPIALDWVRVDTDYDISRVYSYVDGKTIDYYAKDNYFIVNDSDGTDFVVVMKDKISLDDVLFLDAKIPEYINETCDAKINIVNNYPGELDIHYISFYIEDNYAPTEVIAVYNRSGFKDSYVWSEVNTGSDLVKVNGNSVIIYCFDLYQNDSVAINAKFEQRTELIQ</sequence>
<proteinExistence type="predicted"/>
<organism evidence="2 3">
    <name type="scientific">Methanolobus sediminis</name>
    <dbReference type="NCBI Taxonomy" id="3072978"/>
    <lineage>
        <taxon>Archaea</taxon>
        <taxon>Methanobacteriati</taxon>
        <taxon>Methanobacteriota</taxon>
        <taxon>Stenosarchaea group</taxon>
        <taxon>Methanomicrobia</taxon>
        <taxon>Methanosarcinales</taxon>
        <taxon>Methanosarcinaceae</taxon>
        <taxon>Methanolobus</taxon>
    </lineage>
</organism>
<keyword evidence="1" id="KW-1133">Transmembrane helix</keyword>
<dbReference type="EMBL" id="CP133592">
    <property type="protein sequence ID" value="WMW24368.1"/>
    <property type="molecule type" value="Genomic_DNA"/>
</dbReference>
<accession>A0AA51UIU2</accession>
<dbReference type="GeneID" id="84232996"/>